<gene>
    <name evidence="1" type="ORF">F8566_11095</name>
</gene>
<evidence type="ECO:0000313" key="2">
    <source>
        <dbReference type="Proteomes" id="UP000468735"/>
    </source>
</evidence>
<dbReference type="EMBL" id="WBMT01000004">
    <property type="protein sequence ID" value="KAB2350315.1"/>
    <property type="molecule type" value="Genomic_DNA"/>
</dbReference>
<comment type="caution">
    <text evidence="1">The sequence shown here is derived from an EMBL/GenBank/DDBJ whole genome shotgun (WGS) entry which is preliminary data.</text>
</comment>
<dbReference type="Proteomes" id="UP000468735">
    <property type="component" value="Unassembled WGS sequence"/>
</dbReference>
<protein>
    <recommendedName>
        <fullName evidence="3">Type II toxin-antitoxin system RelE/ParE family toxin</fullName>
    </recommendedName>
</protein>
<evidence type="ECO:0008006" key="3">
    <source>
        <dbReference type="Google" id="ProtNLM"/>
    </source>
</evidence>
<reference evidence="1 2" key="1">
    <citation type="submission" date="2019-09" db="EMBL/GenBank/DDBJ databases">
        <title>Actinomadura physcomitrii sp. nov., a novel actinomycete isolated from moss [Physcomitrium sphaericum (Ludw) Fuernr].</title>
        <authorList>
            <person name="Zhuang X."/>
            <person name="Liu C."/>
        </authorList>
    </citation>
    <scope>NUCLEOTIDE SEQUENCE [LARGE SCALE GENOMIC DNA]</scope>
    <source>
        <strain evidence="1 2">HMC1</strain>
    </source>
</reference>
<organism evidence="1 2">
    <name type="scientific">Actinomadura rudentiformis</name>
    <dbReference type="NCBI Taxonomy" id="359158"/>
    <lineage>
        <taxon>Bacteria</taxon>
        <taxon>Bacillati</taxon>
        <taxon>Actinomycetota</taxon>
        <taxon>Actinomycetes</taxon>
        <taxon>Streptosporangiales</taxon>
        <taxon>Thermomonosporaceae</taxon>
        <taxon>Actinomadura</taxon>
    </lineage>
</organism>
<dbReference type="AlphaFoldDB" id="A0A6H9Z140"/>
<accession>A0A6H9Z140</accession>
<keyword evidence="2" id="KW-1185">Reference proteome</keyword>
<sequence length="79" mass="8929">MPRSVRWLAAAWDQLQELPTEMFKDAQRVAGGLMADPCPQDAEPDPEIPDTFIIRTKLIVLFYRLSADEIDIAGVWPDS</sequence>
<evidence type="ECO:0000313" key="1">
    <source>
        <dbReference type="EMBL" id="KAB2350315.1"/>
    </source>
</evidence>
<dbReference type="RefSeq" id="WP_151560063.1">
    <property type="nucleotide sequence ID" value="NZ_WBMT01000004.1"/>
</dbReference>
<proteinExistence type="predicted"/>
<dbReference type="OrthoDB" id="9873603at2"/>
<name>A0A6H9Z140_9ACTN</name>